<organism evidence="2 3">
    <name type="scientific">Rhizobium paknamense</name>
    <dbReference type="NCBI Taxonomy" id="1206817"/>
    <lineage>
        <taxon>Bacteria</taxon>
        <taxon>Pseudomonadati</taxon>
        <taxon>Pseudomonadota</taxon>
        <taxon>Alphaproteobacteria</taxon>
        <taxon>Hyphomicrobiales</taxon>
        <taxon>Rhizobiaceae</taxon>
        <taxon>Rhizobium/Agrobacterium group</taxon>
        <taxon>Rhizobium</taxon>
    </lineage>
</organism>
<dbReference type="PANTHER" id="PTHR46401:SF2">
    <property type="entry name" value="GLYCOSYLTRANSFERASE WBBK-RELATED"/>
    <property type="match status" value="1"/>
</dbReference>
<dbReference type="Proteomes" id="UP001235269">
    <property type="component" value="Unassembled WGS sequence"/>
</dbReference>
<dbReference type="CDD" id="cd03801">
    <property type="entry name" value="GT4_PimA-like"/>
    <property type="match status" value="1"/>
</dbReference>
<evidence type="ECO:0000313" key="2">
    <source>
        <dbReference type="EMBL" id="MDQ0454962.1"/>
    </source>
</evidence>
<dbReference type="RefSeq" id="WP_307157168.1">
    <property type="nucleotide sequence ID" value="NZ_JAUSWH010000003.1"/>
</dbReference>
<evidence type="ECO:0000313" key="3">
    <source>
        <dbReference type="Proteomes" id="UP001235269"/>
    </source>
</evidence>
<dbReference type="PANTHER" id="PTHR46401">
    <property type="entry name" value="GLYCOSYLTRANSFERASE WBBK-RELATED"/>
    <property type="match status" value="1"/>
</dbReference>
<comment type="caution">
    <text evidence="2">The sequence shown here is derived from an EMBL/GenBank/DDBJ whole genome shotgun (WGS) entry which is preliminary data.</text>
</comment>
<proteinExistence type="predicted"/>
<dbReference type="EMBL" id="JAUSWH010000003">
    <property type="protein sequence ID" value="MDQ0454962.1"/>
    <property type="molecule type" value="Genomic_DNA"/>
</dbReference>
<protein>
    <submittedName>
        <fullName evidence="2">Glycosyltransferase involved in cell wall biosynthesis</fullName>
    </submittedName>
</protein>
<dbReference type="Gene3D" id="3.40.50.2000">
    <property type="entry name" value="Glycogen Phosphorylase B"/>
    <property type="match status" value="2"/>
</dbReference>
<dbReference type="SUPFAM" id="SSF53756">
    <property type="entry name" value="UDP-Glycosyltransferase/glycogen phosphorylase"/>
    <property type="match status" value="1"/>
</dbReference>
<gene>
    <name evidence="2" type="ORF">QO005_001292</name>
</gene>
<accession>A0ABU0I9R9</accession>
<keyword evidence="3" id="KW-1185">Reference proteome</keyword>
<name>A0ABU0I9R9_9HYPH</name>
<sequence length="377" mass="41164">MKILFFIPFAPDFDPQTPYERPLGGTESAVAYLSAELARAGATVTLLNPRAPERVVQGVRVVPPQAFSPDQVRSQDLVVVVSGAFGQKLRQSIGPSTPMVLWCHLMSDQPGVRKLLEQEEMLTWDGFVTVSRWQAERYHQHLGVSLDKVHVIGNAISPAFGREPLQPAWFETGAAPSLFYSSTPFRGLDRLLLAYPTIRAAVPDVTLKVFAGMALYGEDPNTDPYRYLYDLTRALPGADYVGPVPQQKLAEAYRDAAALAYPSNFEETSCITVMEAMASGADVLTTALGALPETLNGHGRMIAPTDLSKALVRTPFDILPYADMVIGALKEARANPAEAAARRAARAAYAREAYSWSTRAKQWIALAETLVARKRAA</sequence>
<evidence type="ECO:0000256" key="1">
    <source>
        <dbReference type="ARBA" id="ARBA00022679"/>
    </source>
</evidence>
<dbReference type="Pfam" id="PF13692">
    <property type="entry name" value="Glyco_trans_1_4"/>
    <property type="match status" value="1"/>
</dbReference>
<keyword evidence="1" id="KW-0808">Transferase</keyword>
<reference evidence="2 3" key="1">
    <citation type="submission" date="2023-07" db="EMBL/GenBank/DDBJ databases">
        <title>Genomic Encyclopedia of Type Strains, Phase IV (KMG-IV): sequencing the most valuable type-strain genomes for metagenomic binning, comparative biology and taxonomic classification.</title>
        <authorList>
            <person name="Goeker M."/>
        </authorList>
    </citation>
    <scope>NUCLEOTIDE SEQUENCE [LARGE SCALE GENOMIC DNA]</scope>
    <source>
        <strain evidence="2 3">DSM 100301</strain>
    </source>
</reference>